<dbReference type="AlphaFoldDB" id="A0A974SJY0"/>
<proteinExistence type="predicted"/>
<dbReference type="Proteomes" id="UP000596427">
    <property type="component" value="Chromosome"/>
</dbReference>
<evidence type="ECO:0000313" key="1">
    <source>
        <dbReference type="EMBL" id="QRG07927.1"/>
    </source>
</evidence>
<protein>
    <submittedName>
        <fullName evidence="1">Uncharacterized protein</fullName>
    </submittedName>
</protein>
<sequence length="100" mass="10359">MNELAAFYDAAVAAADAFGAHMLDRRIGDGSIVEDAMLDFETHIGGLTDRIASAMQAAVPGTLTERDNRSAVLIRHELRCGTSMGAIAALAAALAIGRAS</sequence>
<dbReference type="KEGG" id="xdi:EZH22_06070"/>
<evidence type="ECO:0000313" key="2">
    <source>
        <dbReference type="Proteomes" id="UP000596427"/>
    </source>
</evidence>
<gene>
    <name evidence="1" type="ORF">EZH22_06070</name>
</gene>
<accession>A0A974SJY0</accession>
<reference evidence="1 2" key="1">
    <citation type="submission" date="2020-10" db="EMBL/GenBank/DDBJ databases">
        <title>Degradation of 1,4-Dioxane by Xanthobacter sp. YN2, via a Novel Group-2 Soluble Di-Iron Monooxygenase.</title>
        <authorList>
            <person name="Ma F."/>
            <person name="Wang Y."/>
            <person name="Yang J."/>
            <person name="Guo H."/>
            <person name="Su D."/>
            <person name="Yu L."/>
        </authorList>
    </citation>
    <scope>NUCLEOTIDE SEQUENCE [LARGE SCALE GENOMIC DNA]</scope>
    <source>
        <strain evidence="1 2">YN2</strain>
    </source>
</reference>
<dbReference type="RefSeq" id="WP_203194841.1">
    <property type="nucleotide sequence ID" value="NZ_CP063362.1"/>
</dbReference>
<name>A0A974SJY0_9HYPH</name>
<dbReference type="EMBL" id="CP063362">
    <property type="protein sequence ID" value="QRG07927.1"/>
    <property type="molecule type" value="Genomic_DNA"/>
</dbReference>
<organism evidence="1 2">
    <name type="scientific">Xanthobacter dioxanivorans</name>
    <dbReference type="NCBI Taxonomy" id="2528964"/>
    <lineage>
        <taxon>Bacteria</taxon>
        <taxon>Pseudomonadati</taxon>
        <taxon>Pseudomonadota</taxon>
        <taxon>Alphaproteobacteria</taxon>
        <taxon>Hyphomicrobiales</taxon>
        <taxon>Xanthobacteraceae</taxon>
        <taxon>Xanthobacter</taxon>
    </lineage>
</organism>
<keyword evidence="2" id="KW-1185">Reference proteome</keyword>